<reference evidence="2" key="1">
    <citation type="journal article" date="2020" name="Stud. Mycol.">
        <title>101 Dothideomycetes genomes: a test case for predicting lifestyles and emergence of pathogens.</title>
        <authorList>
            <person name="Haridas S."/>
            <person name="Albert R."/>
            <person name="Binder M."/>
            <person name="Bloem J."/>
            <person name="Labutti K."/>
            <person name="Salamov A."/>
            <person name="Andreopoulos B."/>
            <person name="Baker S."/>
            <person name="Barry K."/>
            <person name="Bills G."/>
            <person name="Bluhm B."/>
            <person name="Cannon C."/>
            <person name="Castanera R."/>
            <person name="Culley D."/>
            <person name="Daum C."/>
            <person name="Ezra D."/>
            <person name="Gonzalez J."/>
            <person name="Henrissat B."/>
            <person name="Kuo A."/>
            <person name="Liang C."/>
            <person name="Lipzen A."/>
            <person name="Lutzoni F."/>
            <person name="Magnuson J."/>
            <person name="Mondo S."/>
            <person name="Nolan M."/>
            <person name="Ohm R."/>
            <person name="Pangilinan J."/>
            <person name="Park H.-J."/>
            <person name="Ramirez L."/>
            <person name="Alfaro M."/>
            <person name="Sun H."/>
            <person name="Tritt A."/>
            <person name="Yoshinaga Y."/>
            <person name="Zwiers L.-H."/>
            <person name="Turgeon B."/>
            <person name="Goodwin S."/>
            <person name="Spatafora J."/>
            <person name="Crous P."/>
            <person name="Grigoriev I."/>
        </authorList>
    </citation>
    <scope>NUCLEOTIDE SEQUENCE</scope>
    <source>
        <strain evidence="2">CBS 175.79</strain>
    </source>
</reference>
<dbReference type="AlphaFoldDB" id="A0A6A5XV01"/>
<dbReference type="EMBL" id="ML978069">
    <property type="protein sequence ID" value="KAF2016637.1"/>
    <property type="molecule type" value="Genomic_DNA"/>
</dbReference>
<accession>A0A6A5XV01</accession>
<dbReference type="GeneID" id="54279285"/>
<feature type="signal peptide" evidence="1">
    <location>
        <begin position="1"/>
        <end position="16"/>
    </location>
</feature>
<evidence type="ECO:0000313" key="2">
    <source>
        <dbReference type="EMBL" id="KAF2016637.1"/>
    </source>
</evidence>
<organism evidence="2 3">
    <name type="scientific">Aaosphaeria arxii CBS 175.79</name>
    <dbReference type="NCBI Taxonomy" id="1450172"/>
    <lineage>
        <taxon>Eukaryota</taxon>
        <taxon>Fungi</taxon>
        <taxon>Dikarya</taxon>
        <taxon>Ascomycota</taxon>
        <taxon>Pezizomycotina</taxon>
        <taxon>Dothideomycetes</taxon>
        <taxon>Pleosporomycetidae</taxon>
        <taxon>Pleosporales</taxon>
        <taxon>Pleosporales incertae sedis</taxon>
        <taxon>Aaosphaeria</taxon>
    </lineage>
</organism>
<protein>
    <recommendedName>
        <fullName evidence="4">Secreted protein</fullName>
    </recommendedName>
</protein>
<feature type="chain" id="PRO_5025574097" description="Secreted protein" evidence="1">
    <location>
        <begin position="17"/>
        <end position="108"/>
    </location>
</feature>
<keyword evidence="3" id="KW-1185">Reference proteome</keyword>
<dbReference type="Proteomes" id="UP000799778">
    <property type="component" value="Unassembled WGS sequence"/>
</dbReference>
<name>A0A6A5XV01_9PLEO</name>
<gene>
    <name evidence="2" type="ORF">BU24DRAFT_207248</name>
</gene>
<proteinExistence type="predicted"/>
<keyword evidence="1" id="KW-0732">Signal</keyword>
<evidence type="ECO:0000256" key="1">
    <source>
        <dbReference type="SAM" id="SignalP"/>
    </source>
</evidence>
<dbReference type="RefSeq" id="XP_033384976.1">
    <property type="nucleotide sequence ID" value="XM_033521888.1"/>
</dbReference>
<sequence>MYLDILFLCSLAFASTLNLIHLIPPQRWVRLPQSGGVGRRALSPYSSARFHVPGFNRRLNKNFMPLFKYTHYCWQMLRRSEADSANGTWYSASGTSKSVTLKGASCRL</sequence>
<evidence type="ECO:0000313" key="3">
    <source>
        <dbReference type="Proteomes" id="UP000799778"/>
    </source>
</evidence>
<evidence type="ECO:0008006" key="4">
    <source>
        <dbReference type="Google" id="ProtNLM"/>
    </source>
</evidence>